<accession>A0A0J8ER81</accession>
<reference evidence="1 2" key="1">
    <citation type="journal article" date="2014" name="Nature">
        <title>The genome of the recently domesticated crop plant sugar beet (Beta vulgaris).</title>
        <authorList>
            <person name="Dohm J.C."/>
            <person name="Minoche A.E."/>
            <person name="Holtgrawe D."/>
            <person name="Capella-Gutierrez S."/>
            <person name="Zakrzewski F."/>
            <person name="Tafer H."/>
            <person name="Rupp O."/>
            <person name="Sorensen T.R."/>
            <person name="Stracke R."/>
            <person name="Reinhardt R."/>
            <person name="Goesmann A."/>
            <person name="Kraft T."/>
            <person name="Schulz B."/>
            <person name="Stadler P.F."/>
            <person name="Schmidt T."/>
            <person name="Gabaldon T."/>
            <person name="Lehrach H."/>
            <person name="Weisshaar B."/>
            <person name="Himmelbauer H."/>
        </authorList>
    </citation>
    <scope>NUCLEOTIDE SEQUENCE [LARGE SCALE GENOMIC DNA]</scope>
    <source>
        <tissue evidence="1">Taproot</tissue>
    </source>
</reference>
<organism evidence="1 2">
    <name type="scientific">Beta vulgaris subsp. vulgaris</name>
    <name type="common">Beet</name>
    <dbReference type="NCBI Taxonomy" id="3555"/>
    <lineage>
        <taxon>Eukaryota</taxon>
        <taxon>Viridiplantae</taxon>
        <taxon>Streptophyta</taxon>
        <taxon>Embryophyta</taxon>
        <taxon>Tracheophyta</taxon>
        <taxon>Spermatophyta</taxon>
        <taxon>Magnoliopsida</taxon>
        <taxon>eudicotyledons</taxon>
        <taxon>Gunneridae</taxon>
        <taxon>Pentapetalae</taxon>
        <taxon>Caryophyllales</taxon>
        <taxon>Chenopodiaceae</taxon>
        <taxon>Betoideae</taxon>
        <taxon>Beta</taxon>
    </lineage>
</organism>
<evidence type="ECO:0000313" key="2">
    <source>
        <dbReference type="Proteomes" id="UP000035740"/>
    </source>
</evidence>
<dbReference type="ExpressionAtlas" id="A0A0J8ER81">
    <property type="expression patterns" value="baseline"/>
</dbReference>
<dbReference type="EMBL" id="KQ090153">
    <property type="protein sequence ID" value="KMT05561.1"/>
    <property type="molecule type" value="Genomic_DNA"/>
</dbReference>
<gene>
    <name evidence="1" type="ORF">BVRB_7g168070</name>
</gene>
<name>A0A0J8ER81_BETVV</name>
<evidence type="ECO:0008006" key="3">
    <source>
        <dbReference type="Google" id="ProtNLM"/>
    </source>
</evidence>
<evidence type="ECO:0000313" key="1">
    <source>
        <dbReference type="EMBL" id="KMT05561.1"/>
    </source>
</evidence>
<dbReference type="OMA" id="IRWEHSI"/>
<keyword evidence="2" id="KW-1185">Reference proteome</keyword>
<dbReference type="Gramene" id="KMT05561">
    <property type="protein sequence ID" value="KMT05561"/>
    <property type="gene ID" value="BVRB_7g168070"/>
</dbReference>
<sequence length="374" mass="42470">MAAAISNSLSQTQLKFSLVPPQKPLNLKFKHWDSNLGRGKFQSISAKCCLNLPLKLKSPVGRSLSSVLQNEPHCFYDAVSVELNRIAEDRDAAFARFDLSLGSSEASLHRVVRIAKLKEEECQVAVEDVLYMIILYNFSEFKVPLAPSLSKCLYNGRLEILPSKDWELESIHSLEVLEMVREHLSIVLGWKVGSSVTVNWSTTKVRRHHLSQVYQASILYGYFLKSASLRYRLEQSLPPTHQQISFGSWSPPPEFQSCGFENVFHGNMFNPRSRTLSQVSRRPRMKEANLRCYVTGFDVQTMEECAKLKSEEAAELIEKHCLALFGNSNAENNDMILTSLSSLKRLVLEAVAFGCFLWDAEQCVNSTYKLKDRY</sequence>
<dbReference type="OrthoDB" id="25131at2759"/>
<proteinExistence type="predicted"/>
<dbReference type="InterPro" id="IPR038925">
    <property type="entry name" value="At3g17800-like"/>
</dbReference>
<dbReference type="PANTHER" id="PTHR31808:SF9">
    <property type="entry name" value="F21O3.2 PROTEIN"/>
    <property type="match status" value="1"/>
</dbReference>
<protein>
    <recommendedName>
        <fullName evidence="3">UV-B-induced protein At3g17800, chloroplastic-like</fullName>
    </recommendedName>
</protein>
<dbReference type="Proteomes" id="UP000035740">
    <property type="component" value="Chromosome 7"/>
</dbReference>
<dbReference type="PANTHER" id="PTHR31808">
    <property type="entry name" value="EXPRESSED PROTEIN"/>
    <property type="match status" value="1"/>
</dbReference>
<dbReference type="InterPro" id="IPR008479">
    <property type="entry name" value="DUF760"/>
</dbReference>
<dbReference type="AlphaFoldDB" id="A0A0J8ER81"/>
<dbReference type="Pfam" id="PF05542">
    <property type="entry name" value="DUF760"/>
    <property type="match status" value="2"/>
</dbReference>